<reference evidence="3 4" key="1">
    <citation type="submission" date="2025-05" db="UniProtKB">
        <authorList>
            <consortium name="RefSeq"/>
        </authorList>
    </citation>
    <scope>IDENTIFICATION</scope>
    <source>
        <tissue evidence="3 4">Adult</tissue>
    </source>
</reference>
<evidence type="ECO:0000313" key="3">
    <source>
        <dbReference type="RefSeq" id="XP_011203277.2"/>
    </source>
</evidence>
<feature type="compositionally biased region" description="Basic residues" evidence="1">
    <location>
        <begin position="2007"/>
        <end position="2021"/>
    </location>
</feature>
<dbReference type="RefSeq" id="XP_011203277.2">
    <property type="nucleotide sequence ID" value="XM_011204975.4"/>
</dbReference>
<feature type="compositionally biased region" description="Low complexity" evidence="1">
    <location>
        <begin position="1264"/>
        <end position="1287"/>
    </location>
</feature>
<feature type="compositionally biased region" description="Polar residues" evidence="1">
    <location>
        <begin position="1163"/>
        <end position="1172"/>
    </location>
</feature>
<evidence type="ECO:0000313" key="6">
    <source>
        <dbReference type="RefSeq" id="XP_049310373.1"/>
    </source>
</evidence>
<accession>A0A6I9UY34</accession>
<feature type="compositionally biased region" description="Basic and acidic residues" evidence="1">
    <location>
        <begin position="827"/>
        <end position="919"/>
    </location>
</feature>
<feature type="compositionally biased region" description="Basic residues" evidence="1">
    <location>
        <begin position="687"/>
        <end position="702"/>
    </location>
</feature>
<feature type="region of interest" description="Disordered" evidence="1">
    <location>
        <begin position="1940"/>
        <end position="2061"/>
    </location>
</feature>
<feature type="compositionally biased region" description="Low complexity" evidence="1">
    <location>
        <begin position="1075"/>
        <end position="1119"/>
    </location>
</feature>
<feature type="compositionally biased region" description="Polar residues" evidence="1">
    <location>
        <begin position="766"/>
        <end position="791"/>
    </location>
</feature>
<evidence type="ECO:0000313" key="5">
    <source>
        <dbReference type="RefSeq" id="XP_049310372.1"/>
    </source>
</evidence>
<dbReference type="KEGG" id="bdr:105226167"/>
<feature type="region of interest" description="Disordered" evidence="1">
    <location>
        <begin position="961"/>
        <end position="1201"/>
    </location>
</feature>
<feature type="compositionally biased region" description="Polar residues" evidence="1">
    <location>
        <begin position="1181"/>
        <end position="1190"/>
    </location>
</feature>
<feature type="region of interest" description="Disordered" evidence="1">
    <location>
        <begin position="671"/>
        <end position="923"/>
    </location>
</feature>
<feature type="compositionally biased region" description="Low complexity" evidence="1">
    <location>
        <begin position="92"/>
        <end position="107"/>
    </location>
</feature>
<feature type="compositionally biased region" description="Low complexity" evidence="1">
    <location>
        <begin position="2022"/>
        <end position="2045"/>
    </location>
</feature>
<dbReference type="Proteomes" id="UP001652620">
    <property type="component" value="Chromosome 4"/>
</dbReference>
<dbReference type="RefSeq" id="XP_029406019.2">
    <property type="nucleotide sequence ID" value="XM_029550159.2"/>
</dbReference>
<proteinExistence type="predicted"/>
<dbReference type="RefSeq" id="XP_049310372.1">
    <property type="nucleotide sequence ID" value="XM_049454415.1"/>
</dbReference>
<feature type="compositionally biased region" description="Polar residues" evidence="1">
    <location>
        <begin position="723"/>
        <end position="734"/>
    </location>
</feature>
<protein>
    <submittedName>
        <fullName evidence="3 4">Pneumococcal serine-rich repeat protein isoform X1</fullName>
    </submittedName>
</protein>
<feature type="region of interest" description="Disordered" evidence="1">
    <location>
        <begin position="596"/>
        <end position="652"/>
    </location>
</feature>
<gene>
    <name evidence="3 4 5 6" type="primary">LOC105226167</name>
</gene>
<feature type="compositionally biased region" description="Basic and acidic residues" evidence="1">
    <location>
        <begin position="704"/>
        <end position="719"/>
    </location>
</feature>
<feature type="compositionally biased region" description="Basic residues" evidence="1">
    <location>
        <begin position="230"/>
        <end position="239"/>
    </location>
</feature>
<dbReference type="RefSeq" id="XP_049310373.1">
    <property type="nucleotide sequence ID" value="XM_049454416.1"/>
</dbReference>
<feature type="compositionally biased region" description="Basic residues" evidence="1">
    <location>
        <begin position="198"/>
        <end position="211"/>
    </location>
</feature>
<feature type="region of interest" description="Disordered" evidence="1">
    <location>
        <begin position="195"/>
        <end position="216"/>
    </location>
</feature>
<feature type="region of interest" description="Disordered" evidence="1">
    <location>
        <begin position="41"/>
        <end position="113"/>
    </location>
</feature>
<feature type="compositionally biased region" description="Polar residues" evidence="1">
    <location>
        <begin position="614"/>
        <end position="624"/>
    </location>
</feature>
<evidence type="ECO:0000313" key="4">
    <source>
        <dbReference type="RefSeq" id="XP_029406019.2"/>
    </source>
</evidence>
<feature type="compositionally biased region" description="Low complexity" evidence="1">
    <location>
        <begin position="1191"/>
        <end position="1201"/>
    </location>
</feature>
<keyword evidence="2" id="KW-1185">Reference proteome</keyword>
<feature type="compositionally biased region" description="Basic residues" evidence="1">
    <location>
        <begin position="961"/>
        <end position="971"/>
    </location>
</feature>
<feature type="region of interest" description="Disordered" evidence="1">
    <location>
        <begin position="1264"/>
        <end position="1300"/>
    </location>
</feature>
<sequence>MNNEISGKTLLSVTASIAATIIPDTPIVSIAGATLSEITTTTTSTTTTPTPTPTPTSFIPSNKTNKDHINANLPNNPMSDAAVAKSAGGNGTAAANNTTSNTTADTGGIAGKNSSLEHTTIVSIANAGKSDDANTNASTDTKKSDISDLEEPELKKLLDEAYNYKTPKDKKDKSEIFLDLLQKVENEDLGITSTRADSHRHHPHSQSRHQQKQGGSLQDLLQLPSDYRRQNHTSRHKKNSSVSSRQREGGSLPSNVNVANCLLSSFGQQSSVYADKRVRRGILPGVESATVSLNSNKTLVGVVGLSVSDPNANCLLGSFEQQTPTYADKPVRRILGLAGGDPNATTGGTCTSSSAGTNSVGICSKDSGNSVGASVTSVIGGTGNMATTASGHSVGGTMATGAGIVNNPVKSANSITGSSDYIINIGDMIDIQQQQQILPSKAQDGGQGLPYYERVDIDMRIPRPNLHRGEGVDFAPAHSHHYVDEVIRFHQIDGGDGSLCESGEVAISVNNLGNKLKSAAASCSLPMPLDERYRSIKSVMGEKGDNAGASLNAAVTAKASGTITANSGGSISNSNNNSGGGVGTNSIGIGSYTKSLPLSRQTDENGNDCERQQHNSSSSSITVSAGQSQAKAKTKKKPQKDNTIPVDVENEAGYRGKDPVEVLLKFIEEDTKQSGSGGNKFAENNKKKERKKEKVKQSKMKKSNSLEELRSCAKIDVGELKQSAATTESNNVTMRSKGSGGGKGGKNNSASIVDINKNFDGGSKEGPTTSPTSGGKQANVVATNSNPTVSNRKGERRSWGTEELQYLGTEGSVGGAGSNSGSVASSGEDKGKEKKDKKSKEKDKDKERDVEKEKDKGKDKDKEKEKDSDKHDKLTNNKLDGNTKLDKHEKIDKVEKAEKQEKVEKPERADKTEKRKRSESIMQTPIANTVERQDAGTPVFSAIDLLSMNALISETAEFHVVTKKKKPKKQRASIDETHFTQNSNYSNSNNNSGHNNYNNNNCGTTSRTHNMVLNAQKNNNNSNNNNNVSQQQQQQQQSRYKYHNNNAHGFNSYGSGGGNGSNNNSFGEDARLDYRNNYNSNYNNNYNTNHSHQQFGYQHQQQQQQGPYHYHQHNNQQQQQHHHHAHNMNSGSTDKSRRKSTSSVPPSEKSDSSDLDSVHSLPIESTTASATKNKQRHKQTDASTTATPETPKSTASGGSPGSAPISYAHIAAAAAADRWPSLDAANNNNAMANGINTSPTIANNTAEQFQTQVTNNCEIATSTSLSNANNSPSTAAAVGATATNSASKQGKSKKLTIKPDFPELGSSNATIATTSDNSKPNLVSAAIPVVAAAPKTISYSQSLVAAPAQLITQPNIGGIANGEKVVGPTGDAVVASTVAAATAVPDSNAITDVNKVDTISGNSARLPQQQSMQHQQSQQQMQILQKSKSVEHDSYSFNSSNLDQQYPALEKTVKRHSASNVSISPPTAAATLVGGAVGSSGIPTLAASSVPPANVTSSTKFNFAAAAKQLVVKSCSVSQSILTQDPAIAGAAAQPSKVSAITTSGPPAAYPTVPVNVAITAAANVTVAPVTMPVRKSKEKSPTAVFAPPTAINVLATTAVVPIASANLAAQTPDVSTVIITARKSKKEKSQPVLIADPTISLTTITEPHAHVAQKLSTATQTQATSMDIVTSGKTSRSQSNIDASSETVVIPPIVSKPQRQHVSTATNNSKSHIAPAATTATKFANVSAVAGPLSCNAPSNRPAVIILNDDRTGDSAVGIEFTFGDFNEDELKFFDDNIAEDECSDELATDDSAIQQPSQPATAPTLNTGVANSAYTKNAVVPVELANENVGLYAAVRAASPQPTFIGPPLSNVPAVKDIGLIVKTPVTAVGNAVNNNTVDQANVNDNSSVVSVPGSDTDLQLPLQQQQQQLQRRNSETQKLQQLETCNDIETAIIAAARAAAEQQHQQPPMQPPPLQQQRSYRHKLQQQYRSTSYGNAYEPPQQREQRSQSAYTRDTPNNYQQQQHHYHSQYHQQPHYHYHQSSSSNSASRSRSSSSNNNANSYDVSGSTPPPQSPNPTTSVVVNIQRKEFDIHFIPPTVSNAYNALQHNEIIVDFIGSAWEEVAKVTKFYEGQ</sequence>
<dbReference type="OrthoDB" id="6426920at2759"/>
<evidence type="ECO:0000313" key="2">
    <source>
        <dbReference type="Proteomes" id="UP001652620"/>
    </source>
</evidence>
<organism evidence="2 3">
    <name type="scientific">Bactrocera dorsalis</name>
    <name type="common">Oriental fruit fly</name>
    <name type="synonym">Dacus dorsalis</name>
    <dbReference type="NCBI Taxonomy" id="27457"/>
    <lineage>
        <taxon>Eukaryota</taxon>
        <taxon>Metazoa</taxon>
        <taxon>Ecdysozoa</taxon>
        <taxon>Arthropoda</taxon>
        <taxon>Hexapoda</taxon>
        <taxon>Insecta</taxon>
        <taxon>Pterygota</taxon>
        <taxon>Neoptera</taxon>
        <taxon>Endopterygota</taxon>
        <taxon>Diptera</taxon>
        <taxon>Brachycera</taxon>
        <taxon>Muscomorpha</taxon>
        <taxon>Tephritoidea</taxon>
        <taxon>Tephritidae</taxon>
        <taxon>Bactrocera</taxon>
        <taxon>Bactrocera</taxon>
    </lineage>
</organism>
<feature type="region of interest" description="Disordered" evidence="1">
    <location>
        <begin position="127"/>
        <end position="148"/>
    </location>
</feature>
<feature type="compositionally biased region" description="Low complexity" evidence="1">
    <location>
        <begin position="982"/>
        <end position="1001"/>
    </location>
</feature>
<dbReference type="GeneID" id="105226167"/>
<evidence type="ECO:0000256" key="1">
    <source>
        <dbReference type="SAM" id="MobiDB-lite"/>
    </source>
</evidence>
<feature type="compositionally biased region" description="Low complexity" evidence="1">
    <location>
        <begin position="1940"/>
        <end position="1950"/>
    </location>
</feature>
<feature type="compositionally biased region" description="Polar residues" evidence="1">
    <location>
        <begin position="1002"/>
        <end position="1015"/>
    </location>
</feature>
<feature type="compositionally biased region" description="Low complexity" evidence="1">
    <location>
        <begin position="1016"/>
        <end position="1038"/>
    </location>
</feature>
<feature type="region of interest" description="Disordered" evidence="1">
    <location>
        <begin position="228"/>
        <end position="253"/>
    </location>
</feature>
<feature type="compositionally biased region" description="Polar residues" evidence="1">
    <location>
        <begin position="1968"/>
        <end position="1977"/>
    </location>
</feature>
<name>A0A6I9UY34_BACDO</name>